<proteinExistence type="predicted"/>
<accession>A0ABR2Z626</accession>
<dbReference type="EMBL" id="JBBXMP010001070">
    <property type="protein sequence ID" value="KAL0056689.1"/>
    <property type="molecule type" value="Genomic_DNA"/>
</dbReference>
<reference evidence="2 3" key="1">
    <citation type="submission" date="2024-05" db="EMBL/GenBank/DDBJ databases">
        <title>A draft genome resource for the thread blight pathogen Marasmius tenuissimus strain MS-2.</title>
        <authorList>
            <person name="Yulfo-Soto G.E."/>
            <person name="Baruah I.K."/>
            <person name="Amoako-Attah I."/>
            <person name="Bukari Y."/>
            <person name="Meinhardt L.W."/>
            <person name="Bailey B.A."/>
            <person name="Cohen S.P."/>
        </authorList>
    </citation>
    <scope>NUCLEOTIDE SEQUENCE [LARGE SCALE GENOMIC DNA]</scope>
    <source>
        <strain evidence="2 3">MS-2</strain>
    </source>
</reference>
<organism evidence="2 3">
    <name type="scientific">Marasmius tenuissimus</name>
    <dbReference type="NCBI Taxonomy" id="585030"/>
    <lineage>
        <taxon>Eukaryota</taxon>
        <taxon>Fungi</taxon>
        <taxon>Dikarya</taxon>
        <taxon>Basidiomycota</taxon>
        <taxon>Agaricomycotina</taxon>
        <taxon>Agaricomycetes</taxon>
        <taxon>Agaricomycetidae</taxon>
        <taxon>Agaricales</taxon>
        <taxon>Marasmiineae</taxon>
        <taxon>Marasmiaceae</taxon>
        <taxon>Marasmius</taxon>
    </lineage>
</organism>
<protein>
    <submittedName>
        <fullName evidence="2">Uncharacterized protein</fullName>
    </submittedName>
</protein>
<name>A0ABR2Z626_9AGAR</name>
<feature type="compositionally biased region" description="Acidic residues" evidence="1">
    <location>
        <begin position="140"/>
        <end position="164"/>
    </location>
</feature>
<evidence type="ECO:0000256" key="1">
    <source>
        <dbReference type="SAM" id="MobiDB-lite"/>
    </source>
</evidence>
<keyword evidence="3" id="KW-1185">Reference proteome</keyword>
<feature type="compositionally biased region" description="Basic and acidic residues" evidence="1">
    <location>
        <begin position="165"/>
        <end position="174"/>
    </location>
</feature>
<gene>
    <name evidence="2" type="ORF">AAF712_016704</name>
</gene>
<feature type="region of interest" description="Disordered" evidence="1">
    <location>
        <begin position="133"/>
        <end position="177"/>
    </location>
</feature>
<evidence type="ECO:0000313" key="3">
    <source>
        <dbReference type="Proteomes" id="UP001437256"/>
    </source>
</evidence>
<evidence type="ECO:0000313" key="2">
    <source>
        <dbReference type="EMBL" id="KAL0056689.1"/>
    </source>
</evidence>
<comment type="caution">
    <text evidence="2">The sequence shown here is derived from an EMBL/GenBank/DDBJ whole genome shotgun (WGS) entry which is preliminary data.</text>
</comment>
<sequence length="529" mass="59019">MSRRLLQKQLEVGKLQEEQRIILEKRARFGNSGLHTVEKRRLLDQLKDPVLYTKYRERASAVGYIMNYQVGRSISAAEIPRSSISAADVNTLIEVSFNEAQVLCKDIIRLCVFNDFPIQLRSLDTCGLGKKKSMAKTVGGEEDDKDEDTLESEIEDKDTDGNDVEIERGEKESDPGSEVIERQLGGMAYLTSTAARDAARMDGLTSDYDAAVTEVSQFMESLSLSDTSGSSSTVSNKNILSQVHDPSPSPTPTAVVEYRKLLNSQGKITVRAMLDYWQGLQSGPTTKSERIIVVNPKFFKNVTEVREKAKDTPEVPKISVKEASHRIHVAQDLSTPLNQGAQRKTREMCWKGVVQSFVEIMGPNILVNLNNRNVTSLLPLKPGSHVIMRTEVRMYISKVLDLFKKSVSSRYPSVKESKDVSQLAYLSLQVSLQLNYDGDDEEEEPVSSPMVGKSHIFTHAPVENMLYHLGPGSLTFPKSSDQLSLRLTEASLNQWSALRKSKAQQCLKQLPVLKIKIPRKTSIPTKPTT</sequence>
<dbReference type="Proteomes" id="UP001437256">
    <property type="component" value="Unassembled WGS sequence"/>
</dbReference>